<name>A0A930VEH9_9ACTN</name>
<keyword evidence="2" id="KW-0808">Transferase</keyword>
<proteinExistence type="predicted"/>
<dbReference type="PANTHER" id="PTHR43191">
    <property type="entry name" value="RRNA METHYLTRANSFERASE 3"/>
    <property type="match status" value="1"/>
</dbReference>
<reference evidence="4" key="1">
    <citation type="submission" date="2020-11" db="EMBL/GenBank/DDBJ databases">
        <title>Nocardioides sp. nov., isolated from Soil of Cynanchum wilfordii Hemsley rhizosphere.</title>
        <authorList>
            <person name="Lee J.-S."/>
            <person name="Suh M.K."/>
            <person name="Kim J.-S."/>
        </authorList>
    </citation>
    <scope>NUCLEOTIDE SEQUENCE</scope>
    <source>
        <strain evidence="4">KCTC 19275</strain>
    </source>
</reference>
<feature type="domain" description="tRNA/rRNA methyltransferase SpoU type" evidence="3">
    <location>
        <begin position="99"/>
        <end position="240"/>
    </location>
</feature>
<dbReference type="AlphaFoldDB" id="A0A930VEH9"/>
<comment type="caution">
    <text evidence="4">The sequence shown here is derived from an EMBL/GenBank/DDBJ whole genome shotgun (WGS) entry which is preliminary data.</text>
</comment>
<dbReference type="GO" id="GO:0032259">
    <property type="term" value="P:methylation"/>
    <property type="evidence" value="ECO:0007669"/>
    <property type="project" value="UniProtKB-KW"/>
</dbReference>
<dbReference type="Gene3D" id="3.40.1280.10">
    <property type="match status" value="1"/>
</dbReference>
<dbReference type="Pfam" id="PF00588">
    <property type="entry name" value="SpoU_methylase"/>
    <property type="match status" value="1"/>
</dbReference>
<keyword evidence="5" id="KW-1185">Reference proteome</keyword>
<evidence type="ECO:0000313" key="4">
    <source>
        <dbReference type="EMBL" id="MBF4764146.1"/>
    </source>
</evidence>
<dbReference type="GO" id="GO:0003723">
    <property type="term" value="F:RNA binding"/>
    <property type="evidence" value="ECO:0007669"/>
    <property type="project" value="InterPro"/>
</dbReference>
<dbReference type="EMBL" id="JADKPN010000007">
    <property type="protein sequence ID" value="MBF4764146.1"/>
    <property type="molecule type" value="Genomic_DNA"/>
</dbReference>
<dbReference type="Proteomes" id="UP000640489">
    <property type="component" value="Unassembled WGS sequence"/>
</dbReference>
<evidence type="ECO:0000256" key="1">
    <source>
        <dbReference type="ARBA" id="ARBA00022603"/>
    </source>
</evidence>
<dbReference type="InterPro" id="IPR029026">
    <property type="entry name" value="tRNA_m1G_MTases_N"/>
</dbReference>
<dbReference type="CDD" id="cd18095">
    <property type="entry name" value="SpoU-like_rRNA-MTase"/>
    <property type="match status" value="1"/>
</dbReference>
<accession>A0A930VEH9</accession>
<dbReference type="GO" id="GO:0006396">
    <property type="term" value="P:RNA processing"/>
    <property type="evidence" value="ECO:0007669"/>
    <property type="project" value="InterPro"/>
</dbReference>
<evidence type="ECO:0000256" key="2">
    <source>
        <dbReference type="ARBA" id="ARBA00022679"/>
    </source>
</evidence>
<dbReference type="InterPro" id="IPR051259">
    <property type="entry name" value="rRNA_Methyltransferase"/>
</dbReference>
<sequence length="247" mass="26413">MPALNPAARLYSQARRNLLPRHESLVAVAGRWQHEHLARLGVRPEVTLRCGADPYVGALDISEKTLARIHPGLSAPALLSVVRLPRWTPADVFRPEARLVLVADGIEYAGNLGTLVRTADAAGADGLVLTNATCRLTHPKVFEASRGTVLTTPVLTYDTVADARRDLSGAGFTAYVADPAAAHSYLDVDYRHRKVALVVGSEGDGVAAEWRTPDLTRVSIPMRGLADSLNVAASASVLLFDARARLG</sequence>
<dbReference type="InterPro" id="IPR001537">
    <property type="entry name" value="SpoU_MeTrfase"/>
</dbReference>
<evidence type="ECO:0000313" key="5">
    <source>
        <dbReference type="Proteomes" id="UP000640489"/>
    </source>
</evidence>
<dbReference type="SUPFAM" id="SSF75217">
    <property type="entry name" value="alpha/beta knot"/>
    <property type="match status" value="1"/>
</dbReference>
<keyword evidence="1 4" id="KW-0489">Methyltransferase</keyword>
<gene>
    <name evidence="4" type="ORF">ISU07_13510</name>
</gene>
<dbReference type="RefSeq" id="WP_194707313.1">
    <property type="nucleotide sequence ID" value="NZ_JADKPN010000007.1"/>
</dbReference>
<organism evidence="4 5">
    <name type="scientific">Nocardioides islandensis</name>
    <dbReference type="NCBI Taxonomy" id="433663"/>
    <lineage>
        <taxon>Bacteria</taxon>
        <taxon>Bacillati</taxon>
        <taxon>Actinomycetota</taxon>
        <taxon>Actinomycetes</taxon>
        <taxon>Propionibacteriales</taxon>
        <taxon>Nocardioidaceae</taxon>
        <taxon>Nocardioides</taxon>
    </lineage>
</organism>
<evidence type="ECO:0000259" key="3">
    <source>
        <dbReference type="Pfam" id="PF00588"/>
    </source>
</evidence>
<dbReference type="PANTHER" id="PTHR43191:SF2">
    <property type="entry name" value="RRNA METHYLTRANSFERASE 3, MITOCHONDRIAL"/>
    <property type="match status" value="1"/>
</dbReference>
<dbReference type="InterPro" id="IPR029028">
    <property type="entry name" value="Alpha/beta_knot_MTases"/>
</dbReference>
<dbReference type="GO" id="GO:0008173">
    <property type="term" value="F:RNA methyltransferase activity"/>
    <property type="evidence" value="ECO:0007669"/>
    <property type="project" value="InterPro"/>
</dbReference>
<protein>
    <submittedName>
        <fullName evidence="4">RNA methyltransferase</fullName>
    </submittedName>
</protein>